<dbReference type="Gene3D" id="3.50.50.60">
    <property type="entry name" value="FAD/NAD(P)-binding domain"/>
    <property type="match status" value="1"/>
</dbReference>
<dbReference type="RefSeq" id="WP_080807211.1">
    <property type="nucleotide sequence ID" value="NZ_LT828556.1"/>
</dbReference>
<accession>A0A1W1HBW0</accession>
<organism evidence="3 4">
    <name type="scientific">Desulfamplus magnetovallimortis</name>
    <dbReference type="NCBI Taxonomy" id="1246637"/>
    <lineage>
        <taxon>Bacteria</taxon>
        <taxon>Pseudomonadati</taxon>
        <taxon>Thermodesulfobacteriota</taxon>
        <taxon>Desulfobacteria</taxon>
        <taxon>Desulfobacterales</taxon>
        <taxon>Desulfobacteraceae</taxon>
        <taxon>Desulfamplus</taxon>
    </lineage>
</organism>
<comment type="similarity">
    <text evidence="1">Belongs to the carotenoid/retinoid oxidoreductase family.</text>
</comment>
<evidence type="ECO:0000256" key="1">
    <source>
        <dbReference type="ARBA" id="ARBA00006046"/>
    </source>
</evidence>
<feature type="domain" description="Amine oxidase" evidence="2">
    <location>
        <begin position="11"/>
        <end position="286"/>
    </location>
</feature>
<dbReference type="PANTHER" id="PTHR43734:SF4">
    <property type="entry name" value="AMINE OXIDASE DOMAIN-CONTAINING PROTEIN"/>
    <property type="match status" value="1"/>
</dbReference>
<gene>
    <name evidence="3" type="ORF">MTBBW1_2030067</name>
</gene>
<dbReference type="EMBL" id="FWEV01000117">
    <property type="protein sequence ID" value="SLM29977.1"/>
    <property type="molecule type" value="Genomic_DNA"/>
</dbReference>
<name>A0A1W1HBW0_9BACT</name>
<dbReference type="PANTHER" id="PTHR43734">
    <property type="entry name" value="PHYTOENE DESATURASE"/>
    <property type="match status" value="1"/>
</dbReference>
<evidence type="ECO:0000313" key="4">
    <source>
        <dbReference type="Proteomes" id="UP000191931"/>
    </source>
</evidence>
<dbReference type="PRINTS" id="PR00419">
    <property type="entry name" value="ADXRDTASE"/>
</dbReference>
<proteinExistence type="inferred from homology"/>
<dbReference type="InterPro" id="IPR036188">
    <property type="entry name" value="FAD/NAD-bd_sf"/>
</dbReference>
<dbReference type="InterPro" id="IPR002937">
    <property type="entry name" value="Amino_oxidase"/>
</dbReference>
<dbReference type="GO" id="GO:0016491">
    <property type="term" value="F:oxidoreductase activity"/>
    <property type="evidence" value="ECO:0007669"/>
    <property type="project" value="InterPro"/>
</dbReference>
<keyword evidence="4" id="KW-1185">Reference proteome</keyword>
<sequence length="483" mass="55858">MKILIIGGGPCGLGAAWRLNELGHEKWELYEQNSHPGGLSASFKDSENFWWDIGGHVLFSHYRYFDTVMDTVMDKENDWLYHDRSAWVWMENRFVPYPIQNNIHRLSKETFRSCIHGLLDLHAGSNKQNCTSHTNGLKHFGDWINAGFGEGLAQHFLRPYNYKVWAWPVEELSHDWVGERVATVDLKRILDNHLNDKDDIGWGPNSRFRFPKYRGTGAVWENIAAHLPQEKMHFNAELKSINIKNKTITFKDGTKKEYDLLISSIPITALSQMTTDLSLATWTAQKTENALTQQNLKHSSTHVAGIALKGETPEHLRDKCWIYFPENDNPFYRVTVFSNYSPYNVPDIKTSWSLMCEVSESPAKKVRSNPEKVMDEIIQGALNTKLINSRDEIDHTWYLRMEHGYPTPSIERNKLLFPMLKEFEKKGVYSRGRFGAWRYEVGNMDHSFMQGVECAGKILYQGEELTLWYPGVVNSPHPSTFYN</sequence>
<dbReference type="OrthoDB" id="9769600at2"/>
<reference evidence="3 4" key="1">
    <citation type="submission" date="2017-03" db="EMBL/GenBank/DDBJ databases">
        <authorList>
            <person name="Afonso C.L."/>
            <person name="Miller P.J."/>
            <person name="Scott M.A."/>
            <person name="Spackman E."/>
            <person name="Goraichik I."/>
            <person name="Dimitrov K.M."/>
            <person name="Suarez D.L."/>
            <person name="Swayne D.E."/>
        </authorList>
    </citation>
    <scope>NUCLEOTIDE SEQUENCE [LARGE SCALE GENOMIC DNA]</scope>
    <source>
        <strain evidence="3">PRJEB14757</strain>
    </source>
</reference>
<dbReference type="STRING" id="1246637.MTBBW1_2030067"/>
<dbReference type="Pfam" id="PF01593">
    <property type="entry name" value="Amino_oxidase"/>
    <property type="match status" value="1"/>
</dbReference>
<dbReference type="AlphaFoldDB" id="A0A1W1HBW0"/>
<dbReference type="SUPFAM" id="SSF51971">
    <property type="entry name" value="Nucleotide-binding domain"/>
    <property type="match status" value="1"/>
</dbReference>
<protein>
    <submittedName>
        <fullName evidence="3">Putative flavin-containing amine oxidoreductase family protein</fullName>
    </submittedName>
</protein>
<evidence type="ECO:0000259" key="2">
    <source>
        <dbReference type="Pfam" id="PF01593"/>
    </source>
</evidence>
<evidence type="ECO:0000313" key="3">
    <source>
        <dbReference type="EMBL" id="SLM29977.1"/>
    </source>
</evidence>
<dbReference type="Proteomes" id="UP000191931">
    <property type="component" value="Unassembled WGS sequence"/>
</dbReference>